<dbReference type="InterPro" id="IPR000014">
    <property type="entry name" value="PAS"/>
</dbReference>
<dbReference type="GO" id="GO:0007165">
    <property type="term" value="P:signal transduction"/>
    <property type="evidence" value="ECO:0007669"/>
    <property type="project" value="UniProtKB-KW"/>
</dbReference>
<keyword evidence="2" id="KW-0145">Chemotaxis</keyword>
<evidence type="ECO:0000313" key="10">
    <source>
        <dbReference type="Proteomes" id="UP000186894"/>
    </source>
</evidence>
<protein>
    <submittedName>
        <fullName evidence="9">Chemotaxis protein</fullName>
    </submittedName>
</protein>
<dbReference type="CDD" id="cd11386">
    <property type="entry name" value="MCP_signal"/>
    <property type="match status" value="1"/>
</dbReference>
<dbReference type="InterPro" id="IPR001610">
    <property type="entry name" value="PAC"/>
</dbReference>
<dbReference type="NCBIfam" id="TIGR00229">
    <property type="entry name" value="sensory_box"/>
    <property type="match status" value="2"/>
</dbReference>
<dbReference type="SUPFAM" id="SSF58104">
    <property type="entry name" value="Methyl-accepting chemotaxis protein (MCP) signaling domain"/>
    <property type="match status" value="1"/>
</dbReference>
<dbReference type="GO" id="GO:0004888">
    <property type="term" value="F:transmembrane signaling receptor activity"/>
    <property type="evidence" value="ECO:0007669"/>
    <property type="project" value="InterPro"/>
</dbReference>
<dbReference type="PROSITE" id="PS50113">
    <property type="entry name" value="PAC"/>
    <property type="match status" value="1"/>
</dbReference>
<dbReference type="RefSeq" id="WP_075639972.1">
    <property type="nucleotide sequence ID" value="NZ_MKIM01000027.1"/>
</dbReference>
<dbReference type="GO" id="GO:0016020">
    <property type="term" value="C:membrane"/>
    <property type="evidence" value="ECO:0007669"/>
    <property type="project" value="UniProtKB-SubCell"/>
</dbReference>
<evidence type="ECO:0000259" key="7">
    <source>
        <dbReference type="PROSITE" id="PS50112"/>
    </source>
</evidence>
<dbReference type="Pfam" id="PF00015">
    <property type="entry name" value="MCPsignal"/>
    <property type="match status" value="1"/>
</dbReference>
<evidence type="ECO:0000256" key="2">
    <source>
        <dbReference type="ARBA" id="ARBA00022500"/>
    </source>
</evidence>
<dbReference type="AlphaFoldDB" id="A0A1Q8ZRE5"/>
<evidence type="ECO:0000256" key="3">
    <source>
        <dbReference type="ARBA" id="ARBA00029447"/>
    </source>
</evidence>
<dbReference type="OrthoDB" id="9765776at2"/>
<reference evidence="9 10" key="1">
    <citation type="submission" date="2016-09" db="EMBL/GenBank/DDBJ databases">
        <title>Rhizobium oryziradicis sp. nov., isolated from the root of rice.</title>
        <authorList>
            <person name="Zhao J."/>
            <person name="Zhang X."/>
        </authorList>
    </citation>
    <scope>NUCLEOTIDE SEQUENCE [LARGE SCALE GENOMIC DNA]</scope>
    <source>
        <strain evidence="9 10">N19</strain>
    </source>
</reference>
<feature type="domain" description="Methyl-accepting transducer" evidence="6">
    <location>
        <begin position="303"/>
        <end position="532"/>
    </location>
</feature>
<dbReference type="InterPro" id="IPR004090">
    <property type="entry name" value="Chemotax_Me-accpt_rcpt"/>
</dbReference>
<comment type="caution">
    <text evidence="9">The sequence shown here is derived from an EMBL/GenBank/DDBJ whole genome shotgun (WGS) entry which is preliminary data.</text>
</comment>
<dbReference type="InterPro" id="IPR051310">
    <property type="entry name" value="MCP_chemotaxis"/>
</dbReference>
<evidence type="ECO:0000256" key="4">
    <source>
        <dbReference type="PROSITE-ProRule" id="PRU00284"/>
    </source>
</evidence>
<dbReference type="Gene3D" id="3.30.450.20">
    <property type="entry name" value="PAS domain"/>
    <property type="match status" value="2"/>
</dbReference>
<dbReference type="InterPro" id="IPR035965">
    <property type="entry name" value="PAS-like_dom_sf"/>
</dbReference>
<evidence type="ECO:0000256" key="5">
    <source>
        <dbReference type="SAM" id="MobiDB-lite"/>
    </source>
</evidence>
<dbReference type="PROSITE" id="PS50111">
    <property type="entry name" value="CHEMOTAXIS_TRANSDUC_2"/>
    <property type="match status" value="1"/>
</dbReference>
<keyword evidence="4" id="KW-0807">Transducer</keyword>
<feature type="domain" description="PAC" evidence="8">
    <location>
        <begin position="205"/>
        <end position="257"/>
    </location>
</feature>
<dbReference type="SMART" id="SM00283">
    <property type="entry name" value="MA"/>
    <property type="match status" value="1"/>
</dbReference>
<evidence type="ECO:0000259" key="8">
    <source>
        <dbReference type="PROSITE" id="PS50113"/>
    </source>
</evidence>
<sequence length="580" mass="63141">MGLFSLGQGGDAKAILQALNSSQAIIEFDLQGIILDANDNFCKALGYTRSEIVGKHHRIFVEQDEANSQGYRDFWAKLGRGEFDQRQYKRIAKSGQPIWIEASYNPVFRGKKPYKIIKIATDITAAKMKSMDSDGKIDALSRSQAVIEFTPSGEILTANENFCKTLGYDSKEIVGKHHSMFCDQTYVASPEYKEFWRKLDAGQFQSDEFMRIGKGGKKVYIQATYNPIFDEKGKVFKVVKFATDVTGRVNAIAAIGAGLERLAQCNIRMTIDEPFIPTFEHLRKDFNMSIGKFQETLAEVLSETAAVSRNSDEMLEGSSSLAQRSEQQAAALEQTSAALEEITVTVKESSSRTSETRNLVRDARKAATESTKVVDSTVEAMSRIEGASKEISSIISVIDEIAFQTNLLALNAGVEAARAGESGKGFAVVAQEVRELAQRSAKAAREISALIAKSTDEVTEGVRLVGETGGALNRISTFVESIDTNIEAIARAAAEQSTSLTEISSAVNALDQMTQKNASMVSGMNAISEALSSGAAKLTELANRFQLNRRSGIREPGSSAAMRGSQDRRGQGTDQRRSAA</sequence>
<dbReference type="FunFam" id="1.10.287.950:FF:000001">
    <property type="entry name" value="Methyl-accepting chemotaxis sensory transducer"/>
    <property type="match status" value="1"/>
</dbReference>
<evidence type="ECO:0000259" key="6">
    <source>
        <dbReference type="PROSITE" id="PS50111"/>
    </source>
</evidence>
<dbReference type="EMBL" id="MKIM01000027">
    <property type="protein sequence ID" value="OLP44461.1"/>
    <property type="molecule type" value="Genomic_DNA"/>
</dbReference>
<dbReference type="Proteomes" id="UP000186894">
    <property type="component" value="Unassembled WGS sequence"/>
</dbReference>
<name>A0A1Q8ZRE5_9HYPH</name>
<dbReference type="Pfam" id="PF13426">
    <property type="entry name" value="PAS_9"/>
    <property type="match status" value="2"/>
</dbReference>
<dbReference type="PANTHER" id="PTHR43531:SF11">
    <property type="entry name" value="METHYL-ACCEPTING CHEMOTAXIS PROTEIN 3"/>
    <property type="match status" value="1"/>
</dbReference>
<dbReference type="Gene3D" id="1.10.287.950">
    <property type="entry name" value="Methyl-accepting chemotaxis protein"/>
    <property type="match status" value="1"/>
</dbReference>
<accession>A0A1Q8ZRE5</accession>
<evidence type="ECO:0000313" key="9">
    <source>
        <dbReference type="EMBL" id="OLP44461.1"/>
    </source>
</evidence>
<keyword evidence="10" id="KW-1185">Reference proteome</keyword>
<dbReference type="InterPro" id="IPR004089">
    <property type="entry name" value="MCPsignal_dom"/>
</dbReference>
<dbReference type="InterPro" id="IPR000700">
    <property type="entry name" value="PAS-assoc_C"/>
</dbReference>
<comment type="subcellular location">
    <subcellularLocation>
        <location evidence="1">Membrane</location>
    </subcellularLocation>
</comment>
<dbReference type="CDD" id="cd00130">
    <property type="entry name" value="PAS"/>
    <property type="match status" value="2"/>
</dbReference>
<dbReference type="GO" id="GO:0006935">
    <property type="term" value="P:chemotaxis"/>
    <property type="evidence" value="ECO:0007669"/>
    <property type="project" value="UniProtKB-KW"/>
</dbReference>
<dbReference type="SMART" id="SM00086">
    <property type="entry name" value="PAC"/>
    <property type="match status" value="2"/>
</dbReference>
<dbReference type="PANTHER" id="PTHR43531">
    <property type="entry name" value="PROTEIN ICFG"/>
    <property type="match status" value="1"/>
</dbReference>
<feature type="region of interest" description="Disordered" evidence="5">
    <location>
        <begin position="549"/>
        <end position="580"/>
    </location>
</feature>
<gene>
    <name evidence="9" type="ORF">BJF95_08025</name>
</gene>
<dbReference type="PROSITE" id="PS50112">
    <property type="entry name" value="PAS"/>
    <property type="match status" value="2"/>
</dbReference>
<dbReference type="PRINTS" id="PR00260">
    <property type="entry name" value="CHEMTRNSDUCR"/>
</dbReference>
<dbReference type="SUPFAM" id="SSF55785">
    <property type="entry name" value="PYP-like sensor domain (PAS domain)"/>
    <property type="match status" value="2"/>
</dbReference>
<dbReference type="SMART" id="SM00091">
    <property type="entry name" value="PAS"/>
    <property type="match status" value="2"/>
</dbReference>
<feature type="compositionally biased region" description="Basic and acidic residues" evidence="5">
    <location>
        <begin position="565"/>
        <end position="580"/>
    </location>
</feature>
<feature type="domain" description="PAS" evidence="7">
    <location>
        <begin position="11"/>
        <end position="55"/>
    </location>
</feature>
<feature type="domain" description="PAS" evidence="7">
    <location>
        <begin position="152"/>
        <end position="176"/>
    </location>
</feature>
<comment type="similarity">
    <text evidence="3">Belongs to the methyl-accepting chemotaxis (MCP) protein family.</text>
</comment>
<proteinExistence type="inferred from homology"/>
<evidence type="ECO:0000256" key="1">
    <source>
        <dbReference type="ARBA" id="ARBA00004370"/>
    </source>
</evidence>
<dbReference type="STRING" id="1867956.BJF95_08025"/>
<organism evidence="9 10">
    <name type="scientific">Rhizobium oryziradicis</name>
    <dbReference type="NCBI Taxonomy" id="1867956"/>
    <lineage>
        <taxon>Bacteria</taxon>
        <taxon>Pseudomonadati</taxon>
        <taxon>Pseudomonadota</taxon>
        <taxon>Alphaproteobacteria</taxon>
        <taxon>Hyphomicrobiales</taxon>
        <taxon>Rhizobiaceae</taxon>
        <taxon>Rhizobium/Agrobacterium group</taxon>
        <taxon>Rhizobium</taxon>
    </lineage>
</organism>